<keyword evidence="7" id="KW-0067">ATP-binding</keyword>
<sequence>MKKILLVPIALLLGFYSFSQTQVRYLDSLGQTLHSLSEANQLQAINKIPYDKFVGDVRTSENLFFKGVDLAIKLEDSTTLGDIYLKLGQIYAYKENFEKRTEYVLKSIKIYESLGKHVKAGIAYGQLGYNLKYSDMENALRYMRKGIKLLEQEKNTTEIDPLYDNYGIVLTINKKRDSALFYTKKSLNLKKKLKDSVGLGYGYANVATVYADDNKLELAKIYIDSSSAVRTKIKDSYGIAVNYTHLADVLLKQNLFSDAIKNYQISASLAKKGKYKGLERYCYESISNAYVQMNDYKQAYLFGKKFQTLKDSVLNIETSNKVEQLKIEFETEKKENEILLQRADLAEKERDISEKNSFILGLAGLAAVISLLGFLVYNQQKLKNKQLKKEGELKEALVKIETQNHLQEQRLRISRDLHDNIGAQLTFIISSLDNLKYGFKLPDNLNVKLETISQFTTSTIYELRDTIWAMNKSEISIEDLQSRISNFIEKANTSSDAINFNFQVNKEVNSNKLFTSVQGMNIYRIIQEAVNNALKYANATVIDVQIFSKNDDFELIITDNGTGFNIKDVTDGNGLQNIKKRAHDLNAKLDIISSENQGTKIHVYKFENT</sequence>
<evidence type="ECO:0000256" key="4">
    <source>
        <dbReference type="ARBA" id="ARBA00022679"/>
    </source>
</evidence>
<dbReference type="Proteomes" id="UP001596162">
    <property type="component" value="Unassembled WGS sequence"/>
</dbReference>
<evidence type="ECO:0000256" key="10">
    <source>
        <dbReference type="SAM" id="Phobius"/>
    </source>
</evidence>
<dbReference type="CDD" id="cd16917">
    <property type="entry name" value="HATPase_UhpB-NarQ-NarX-like"/>
    <property type="match status" value="1"/>
</dbReference>
<organism evidence="12 13">
    <name type="scientific">Bizionia hallyeonensis</name>
    <dbReference type="NCBI Taxonomy" id="1123757"/>
    <lineage>
        <taxon>Bacteria</taxon>
        <taxon>Pseudomonadati</taxon>
        <taxon>Bacteroidota</taxon>
        <taxon>Flavobacteriia</taxon>
        <taxon>Flavobacteriales</taxon>
        <taxon>Flavobacteriaceae</taxon>
        <taxon>Bizionia</taxon>
    </lineage>
</organism>
<dbReference type="PROSITE" id="PS50109">
    <property type="entry name" value="HIS_KIN"/>
    <property type="match status" value="1"/>
</dbReference>
<dbReference type="Gene3D" id="1.20.5.1930">
    <property type="match status" value="1"/>
</dbReference>
<keyword evidence="10" id="KW-0472">Membrane</keyword>
<accession>A0ABW0C9C5</accession>
<keyword evidence="8" id="KW-0902">Two-component regulatory system</keyword>
<feature type="domain" description="Histidine kinase" evidence="11">
    <location>
        <begin position="416"/>
        <end position="603"/>
    </location>
</feature>
<dbReference type="InterPro" id="IPR050482">
    <property type="entry name" value="Sensor_HK_TwoCompSys"/>
</dbReference>
<evidence type="ECO:0000256" key="9">
    <source>
        <dbReference type="SAM" id="Coils"/>
    </source>
</evidence>
<dbReference type="GO" id="GO:0016301">
    <property type="term" value="F:kinase activity"/>
    <property type="evidence" value="ECO:0007669"/>
    <property type="project" value="UniProtKB-KW"/>
</dbReference>
<dbReference type="PANTHER" id="PTHR24421">
    <property type="entry name" value="NITRATE/NITRITE SENSOR PROTEIN NARX-RELATED"/>
    <property type="match status" value="1"/>
</dbReference>
<dbReference type="Gene3D" id="1.25.40.10">
    <property type="entry name" value="Tetratricopeptide repeat domain"/>
    <property type="match status" value="2"/>
</dbReference>
<dbReference type="Pfam" id="PF07730">
    <property type="entry name" value="HisKA_3"/>
    <property type="match status" value="1"/>
</dbReference>
<keyword evidence="10" id="KW-1133">Transmembrane helix</keyword>
<name>A0ABW0C9C5_9FLAO</name>
<dbReference type="Gene3D" id="3.30.565.10">
    <property type="entry name" value="Histidine kinase-like ATPase, C-terminal domain"/>
    <property type="match status" value="1"/>
</dbReference>
<evidence type="ECO:0000313" key="13">
    <source>
        <dbReference type="Proteomes" id="UP001596162"/>
    </source>
</evidence>
<dbReference type="SUPFAM" id="SSF55874">
    <property type="entry name" value="ATPase domain of HSP90 chaperone/DNA topoisomerase II/histidine kinase"/>
    <property type="match status" value="1"/>
</dbReference>
<evidence type="ECO:0000256" key="8">
    <source>
        <dbReference type="ARBA" id="ARBA00023012"/>
    </source>
</evidence>
<proteinExistence type="predicted"/>
<evidence type="ECO:0000313" key="12">
    <source>
        <dbReference type="EMBL" id="MFC5196346.1"/>
    </source>
</evidence>
<feature type="coiled-coil region" evidence="9">
    <location>
        <begin position="315"/>
        <end position="356"/>
    </location>
</feature>
<keyword evidence="3" id="KW-0597">Phosphoprotein</keyword>
<dbReference type="PANTHER" id="PTHR24421:SF10">
    <property type="entry name" value="NITRATE_NITRITE SENSOR PROTEIN NARQ"/>
    <property type="match status" value="1"/>
</dbReference>
<evidence type="ECO:0000256" key="7">
    <source>
        <dbReference type="ARBA" id="ARBA00022840"/>
    </source>
</evidence>
<keyword evidence="10" id="KW-0812">Transmembrane</keyword>
<dbReference type="InterPro" id="IPR011712">
    <property type="entry name" value="Sig_transdc_His_kin_sub3_dim/P"/>
</dbReference>
<dbReference type="RefSeq" id="WP_376861712.1">
    <property type="nucleotide sequence ID" value="NZ_JBHSLA010000006.1"/>
</dbReference>
<comment type="caution">
    <text evidence="12">The sequence shown here is derived from an EMBL/GenBank/DDBJ whole genome shotgun (WGS) entry which is preliminary data.</text>
</comment>
<dbReference type="SUPFAM" id="SSF48452">
    <property type="entry name" value="TPR-like"/>
    <property type="match status" value="2"/>
</dbReference>
<feature type="transmembrane region" description="Helical" evidence="10">
    <location>
        <begin position="358"/>
        <end position="377"/>
    </location>
</feature>
<keyword evidence="4" id="KW-0808">Transferase</keyword>
<dbReference type="InterPro" id="IPR036890">
    <property type="entry name" value="HATPase_C_sf"/>
</dbReference>
<keyword evidence="13" id="KW-1185">Reference proteome</keyword>
<dbReference type="EC" id="2.7.13.3" evidence="2"/>
<dbReference type="EMBL" id="JBHSLA010000006">
    <property type="protein sequence ID" value="MFC5196346.1"/>
    <property type="molecule type" value="Genomic_DNA"/>
</dbReference>
<reference evidence="13" key="1">
    <citation type="journal article" date="2019" name="Int. J. Syst. Evol. Microbiol.">
        <title>The Global Catalogue of Microorganisms (GCM) 10K type strain sequencing project: providing services to taxonomists for standard genome sequencing and annotation.</title>
        <authorList>
            <consortium name="The Broad Institute Genomics Platform"/>
            <consortium name="The Broad Institute Genome Sequencing Center for Infectious Disease"/>
            <person name="Wu L."/>
            <person name="Ma J."/>
        </authorList>
    </citation>
    <scope>NUCLEOTIDE SEQUENCE [LARGE SCALE GENOMIC DNA]</scope>
    <source>
        <strain evidence="13">JCM 17978</strain>
    </source>
</reference>
<evidence type="ECO:0000256" key="3">
    <source>
        <dbReference type="ARBA" id="ARBA00022553"/>
    </source>
</evidence>
<gene>
    <name evidence="12" type="ORF">ACFPH8_13485</name>
</gene>
<dbReference type="InterPro" id="IPR005467">
    <property type="entry name" value="His_kinase_dom"/>
</dbReference>
<keyword evidence="9" id="KW-0175">Coiled coil</keyword>
<evidence type="ECO:0000256" key="5">
    <source>
        <dbReference type="ARBA" id="ARBA00022741"/>
    </source>
</evidence>
<comment type="catalytic activity">
    <reaction evidence="1">
        <text>ATP + protein L-histidine = ADP + protein N-phospho-L-histidine.</text>
        <dbReference type="EC" id="2.7.13.3"/>
    </reaction>
</comment>
<keyword evidence="6 12" id="KW-0418">Kinase</keyword>
<keyword evidence="5" id="KW-0547">Nucleotide-binding</keyword>
<protein>
    <recommendedName>
        <fullName evidence="2">histidine kinase</fullName>
        <ecNumber evidence="2">2.7.13.3</ecNumber>
    </recommendedName>
</protein>
<evidence type="ECO:0000259" key="11">
    <source>
        <dbReference type="PROSITE" id="PS50109"/>
    </source>
</evidence>
<evidence type="ECO:0000256" key="6">
    <source>
        <dbReference type="ARBA" id="ARBA00022777"/>
    </source>
</evidence>
<dbReference type="InterPro" id="IPR003594">
    <property type="entry name" value="HATPase_dom"/>
</dbReference>
<evidence type="ECO:0000256" key="1">
    <source>
        <dbReference type="ARBA" id="ARBA00000085"/>
    </source>
</evidence>
<dbReference type="Pfam" id="PF02518">
    <property type="entry name" value="HATPase_c"/>
    <property type="match status" value="1"/>
</dbReference>
<dbReference type="InterPro" id="IPR011990">
    <property type="entry name" value="TPR-like_helical_dom_sf"/>
</dbReference>
<evidence type="ECO:0000256" key="2">
    <source>
        <dbReference type="ARBA" id="ARBA00012438"/>
    </source>
</evidence>